<organism evidence="1 2">
    <name type="scientific">Bifidobacterium platyrrhinorum</name>
    <dbReference type="NCBI Taxonomy" id="2661628"/>
    <lineage>
        <taxon>Bacteria</taxon>
        <taxon>Bacillati</taxon>
        <taxon>Actinomycetota</taxon>
        <taxon>Actinomycetes</taxon>
        <taxon>Bifidobacteriales</taxon>
        <taxon>Bifidobacteriaceae</taxon>
        <taxon>Bifidobacterium</taxon>
    </lineage>
</organism>
<comment type="caution">
    <text evidence="1">The sequence shown here is derived from an EMBL/GenBank/DDBJ whole genome shotgun (WGS) entry which is preliminary data.</text>
</comment>
<accession>A0A6L9SSE7</accession>
<proteinExistence type="predicted"/>
<name>A0A6L9SSE7_9BIFI</name>
<gene>
    <name evidence="1" type="ORF">GFD21_06620</name>
</gene>
<dbReference type="AlphaFoldDB" id="A0A6L9SSE7"/>
<evidence type="ECO:0000313" key="2">
    <source>
        <dbReference type="Proteomes" id="UP000483293"/>
    </source>
</evidence>
<protein>
    <submittedName>
        <fullName evidence="1">Uncharacterized protein</fullName>
    </submittedName>
</protein>
<dbReference type="Proteomes" id="UP000483293">
    <property type="component" value="Unassembled WGS sequence"/>
</dbReference>
<evidence type="ECO:0000313" key="1">
    <source>
        <dbReference type="EMBL" id="NEG55444.1"/>
    </source>
</evidence>
<dbReference type="RefSeq" id="WP_163197166.1">
    <property type="nucleotide sequence ID" value="NZ_WHZV01000005.1"/>
</dbReference>
<sequence length="178" mass="20352">MEKSFDEQLAMLDGMLRERRIGTIEKTGDGCVLWILDDWIVDGEPTGREFSFQVDSLEQVRDECNRLHEYGFNAEDDVKAMLADGESIDSAYLRMVSVRMGLSRAYMLAAEIIEPPMTTYVATRDCIVTEQATFEAPAGMDCEEAEDWFNRHCDDLDMNWEPVAGEPDYSNMYVSEEE</sequence>
<keyword evidence="2" id="KW-1185">Reference proteome</keyword>
<reference evidence="1 2" key="1">
    <citation type="submission" date="2019-10" db="EMBL/GenBank/DDBJ databases">
        <title>Bifidobacterium from non-human primates.</title>
        <authorList>
            <person name="Modesto M."/>
        </authorList>
    </citation>
    <scope>NUCLEOTIDE SEQUENCE [LARGE SCALE GENOMIC DNA]</scope>
    <source>
        <strain evidence="1 2">SMA15</strain>
    </source>
</reference>
<dbReference type="EMBL" id="WHZV01000005">
    <property type="protein sequence ID" value="NEG55444.1"/>
    <property type="molecule type" value="Genomic_DNA"/>
</dbReference>